<dbReference type="PRINTS" id="PR00412">
    <property type="entry name" value="EPOXHYDRLASE"/>
</dbReference>
<dbReference type="EMBL" id="JAUSQZ010000001">
    <property type="protein sequence ID" value="MDP9829039.1"/>
    <property type="molecule type" value="Genomic_DNA"/>
</dbReference>
<dbReference type="InterPro" id="IPR000073">
    <property type="entry name" value="AB_hydrolase_1"/>
</dbReference>
<proteinExistence type="predicted"/>
<feature type="domain" description="AB hydrolase-1" evidence="3">
    <location>
        <begin position="67"/>
        <end position="311"/>
    </location>
</feature>
<name>A0ABT9P8L3_9ACTN</name>
<dbReference type="Pfam" id="PF00561">
    <property type="entry name" value="Abhydrolase_1"/>
    <property type="match status" value="1"/>
</dbReference>
<dbReference type="InterPro" id="IPR029058">
    <property type="entry name" value="AB_hydrolase_fold"/>
</dbReference>
<accession>A0ABT9P8L3</accession>
<dbReference type="Proteomes" id="UP001235712">
    <property type="component" value="Unassembled WGS sequence"/>
</dbReference>
<gene>
    <name evidence="4" type="ORF">J2S57_004788</name>
</gene>
<organism evidence="4 5">
    <name type="scientific">Kineosporia succinea</name>
    <dbReference type="NCBI Taxonomy" id="84632"/>
    <lineage>
        <taxon>Bacteria</taxon>
        <taxon>Bacillati</taxon>
        <taxon>Actinomycetota</taxon>
        <taxon>Actinomycetes</taxon>
        <taxon>Kineosporiales</taxon>
        <taxon>Kineosporiaceae</taxon>
        <taxon>Kineosporia</taxon>
    </lineage>
</organism>
<dbReference type="Gene3D" id="3.40.50.1820">
    <property type="entry name" value="alpha/beta hydrolase"/>
    <property type="match status" value="1"/>
</dbReference>
<dbReference type="InterPro" id="IPR000639">
    <property type="entry name" value="Epox_hydrolase-like"/>
</dbReference>
<evidence type="ECO:0000259" key="3">
    <source>
        <dbReference type="Pfam" id="PF00561"/>
    </source>
</evidence>
<evidence type="ECO:0000313" key="5">
    <source>
        <dbReference type="Proteomes" id="UP001235712"/>
    </source>
</evidence>
<evidence type="ECO:0000313" key="4">
    <source>
        <dbReference type="EMBL" id="MDP9829039.1"/>
    </source>
</evidence>
<feature type="signal peptide" evidence="2">
    <location>
        <begin position="1"/>
        <end position="28"/>
    </location>
</feature>
<feature type="chain" id="PRO_5046116747" evidence="2">
    <location>
        <begin position="29"/>
        <end position="331"/>
    </location>
</feature>
<keyword evidence="1" id="KW-0378">Hydrolase</keyword>
<evidence type="ECO:0000256" key="2">
    <source>
        <dbReference type="SAM" id="SignalP"/>
    </source>
</evidence>
<evidence type="ECO:0000256" key="1">
    <source>
        <dbReference type="ARBA" id="ARBA00022801"/>
    </source>
</evidence>
<comment type="caution">
    <text evidence="4">The sequence shown here is derived from an EMBL/GenBank/DDBJ whole genome shotgun (WGS) entry which is preliminary data.</text>
</comment>
<reference evidence="4 5" key="1">
    <citation type="submission" date="2023-07" db="EMBL/GenBank/DDBJ databases">
        <title>Sequencing the genomes of 1000 actinobacteria strains.</title>
        <authorList>
            <person name="Klenk H.-P."/>
        </authorList>
    </citation>
    <scope>NUCLEOTIDE SEQUENCE [LARGE SCALE GENOMIC DNA]</scope>
    <source>
        <strain evidence="4 5">DSM 44388</strain>
    </source>
</reference>
<dbReference type="PANTHER" id="PTHR43329">
    <property type="entry name" value="EPOXIDE HYDROLASE"/>
    <property type="match status" value="1"/>
</dbReference>
<sequence length="331" mass="35444">MFSRTGRRIAGGALALGLLAAGVSGSQAAVGAAASSLPDSRLPAGFAARDAQVNGIRMHYVVGGSGPTLVLLHGYPQTSREWFGVMPELARHYTVIAPDLRGAGGSSAPAGGYDKVTMAADVHALLGKLGRDRDINLVGHDIGTMVSYAYAATYRGSVRRLALTEAPIPDRTVYSYPSLTQDGPGFWNFGFFSLRNGLPENTIDGHEETWVAGFMDWLTVNKTAVTREDTDAYAAALHDDAHLKASFEWFRAFPEDNQDVERLGRKKLTVPVLAVGARSSLGDQVGEQAKTYARHVRTAVVENSGHWIWEEQPAATTALLLDFLDGGGQNS</sequence>
<protein>
    <submittedName>
        <fullName evidence="4">Pimeloyl-ACP methyl ester carboxylesterase</fullName>
    </submittedName>
</protein>
<keyword evidence="5" id="KW-1185">Reference proteome</keyword>
<keyword evidence="2" id="KW-0732">Signal</keyword>
<dbReference type="SUPFAM" id="SSF53474">
    <property type="entry name" value="alpha/beta-Hydrolases"/>
    <property type="match status" value="1"/>
</dbReference>
<dbReference type="RefSeq" id="WP_307246844.1">
    <property type="nucleotide sequence ID" value="NZ_JAUSQZ010000001.1"/>
</dbReference>